<dbReference type="STRING" id="1232681.ADIS_0911"/>
<sequence length="51" mass="5991">MIQCTKKDVYSDISKRNRDSPRFAKKLITLVNLVFGRFLSIFTTIENFAYT</sequence>
<keyword evidence="1" id="KW-0812">Transmembrane</keyword>
<dbReference type="EMBL" id="AQHR01000029">
    <property type="protein sequence ID" value="EON78561.1"/>
    <property type="molecule type" value="Genomic_DNA"/>
</dbReference>
<dbReference type="AlphaFoldDB" id="R7ZWQ1"/>
<feature type="transmembrane region" description="Helical" evidence="1">
    <location>
        <begin position="27"/>
        <end position="45"/>
    </location>
</feature>
<name>R7ZWQ1_9BACT</name>
<organism evidence="2 3">
    <name type="scientific">Lunatimonas lonarensis</name>
    <dbReference type="NCBI Taxonomy" id="1232681"/>
    <lineage>
        <taxon>Bacteria</taxon>
        <taxon>Pseudomonadati</taxon>
        <taxon>Bacteroidota</taxon>
        <taxon>Cytophagia</taxon>
        <taxon>Cytophagales</taxon>
        <taxon>Cyclobacteriaceae</taxon>
    </lineage>
</organism>
<comment type="caution">
    <text evidence="2">The sequence shown here is derived from an EMBL/GenBank/DDBJ whole genome shotgun (WGS) entry which is preliminary data.</text>
</comment>
<gene>
    <name evidence="2" type="ORF">ADIS_0911</name>
</gene>
<keyword evidence="1" id="KW-1133">Transmembrane helix</keyword>
<proteinExistence type="predicted"/>
<evidence type="ECO:0000256" key="1">
    <source>
        <dbReference type="SAM" id="Phobius"/>
    </source>
</evidence>
<protein>
    <submittedName>
        <fullName evidence="2">Uncharacterized protein</fullName>
    </submittedName>
</protein>
<reference evidence="2 3" key="1">
    <citation type="submission" date="2013-02" db="EMBL/GenBank/DDBJ databases">
        <title>A novel strain isolated from Lonar lake, Maharashtra, India.</title>
        <authorList>
            <person name="Singh A."/>
        </authorList>
    </citation>
    <scope>NUCLEOTIDE SEQUENCE [LARGE SCALE GENOMIC DNA]</scope>
    <source>
        <strain evidence="2 3">AK24</strain>
    </source>
</reference>
<dbReference type="Proteomes" id="UP000013909">
    <property type="component" value="Unassembled WGS sequence"/>
</dbReference>
<evidence type="ECO:0000313" key="3">
    <source>
        <dbReference type="Proteomes" id="UP000013909"/>
    </source>
</evidence>
<keyword evidence="1" id="KW-0472">Membrane</keyword>
<keyword evidence="3" id="KW-1185">Reference proteome</keyword>
<accession>R7ZWQ1</accession>
<evidence type="ECO:0000313" key="2">
    <source>
        <dbReference type="EMBL" id="EON78561.1"/>
    </source>
</evidence>